<dbReference type="InterPro" id="IPR038717">
    <property type="entry name" value="Tc1-like_DDE_dom"/>
</dbReference>
<evidence type="ECO:0000259" key="1">
    <source>
        <dbReference type="Pfam" id="PF13358"/>
    </source>
</evidence>
<evidence type="ECO:0000313" key="3">
    <source>
        <dbReference type="EMBL" id="ERL88056.1"/>
    </source>
</evidence>
<evidence type="ECO:0000313" key="4">
    <source>
        <dbReference type="Proteomes" id="UP000030742"/>
    </source>
</evidence>
<dbReference type="HOGENOM" id="CLU_033666_13_0_1"/>
<dbReference type="Gene3D" id="3.30.420.10">
    <property type="entry name" value="Ribonuclease H-like superfamily/Ribonuclease H"/>
    <property type="match status" value="1"/>
</dbReference>
<organism evidence="2">
    <name type="scientific">Dendroctonus ponderosae</name>
    <name type="common">Mountain pine beetle</name>
    <dbReference type="NCBI Taxonomy" id="77166"/>
    <lineage>
        <taxon>Eukaryota</taxon>
        <taxon>Metazoa</taxon>
        <taxon>Ecdysozoa</taxon>
        <taxon>Arthropoda</taxon>
        <taxon>Hexapoda</taxon>
        <taxon>Insecta</taxon>
        <taxon>Pterygota</taxon>
        <taxon>Neoptera</taxon>
        <taxon>Endopterygota</taxon>
        <taxon>Coleoptera</taxon>
        <taxon>Polyphaga</taxon>
        <taxon>Cucujiformia</taxon>
        <taxon>Curculionidae</taxon>
        <taxon>Scolytinae</taxon>
        <taxon>Dendroctonus</taxon>
    </lineage>
</organism>
<proteinExistence type="predicted"/>
<evidence type="ECO:0000313" key="2">
    <source>
        <dbReference type="EMBL" id="ENN73761.1"/>
    </source>
</evidence>
<sequence>MIWGAISIGAQTDPEFIRRGDRVHGRRSLAAVRYIEEMLAINVVPYIDFIGDEFTFMHDNARPHIARIVQDYIAEVGFWVMEWPAYSPYLNLIEHLWDELQRRIRARFYTPNSIPELTVAVEEEMI</sequence>
<dbReference type="Pfam" id="PF13358">
    <property type="entry name" value="DDE_3"/>
    <property type="match status" value="1"/>
</dbReference>
<accession>N6TZH2</accession>
<dbReference type="EMBL" id="KB741131">
    <property type="protein sequence ID" value="ENN73761.1"/>
    <property type="molecule type" value="Genomic_DNA"/>
</dbReference>
<reference evidence="2 4" key="1">
    <citation type="journal article" date="2013" name="Genome Biol.">
        <title>Draft genome of the mountain pine beetle, Dendroctonus ponderosae Hopkins, a major forest pest.</title>
        <authorList>
            <person name="Keeling C.I."/>
            <person name="Yuen M.M."/>
            <person name="Liao N.Y."/>
            <person name="Docking T.R."/>
            <person name="Chan S.K."/>
            <person name="Taylor G.A."/>
            <person name="Palmquist D.L."/>
            <person name="Jackman S.D."/>
            <person name="Nguyen A."/>
            <person name="Li M."/>
            <person name="Henderson H."/>
            <person name="Janes J.K."/>
            <person name="Zhao Y."/>
            <person name="Pandoh P."/>
            <person name="Moore R."/>
            <person name="Sperling F.A."/>
            <person name="Huber D.P."/>
            <person name="Birol I."/>
            <person name="Jones S.J."/>
            <person name="Bohlmann J."/>
        </authorList>
    </citation>
    <scope>NUCLEOTIDE SEQUENCE</scope>
</reference>
<protein>
    <recommendedName>
        <fullName evidence="1">Tc1-like transposase DDE domain-containing protein</fullName>
    </recommendedName>
</protein>
<dbReference type="GO" id="GO:0003676">
    <property type="term" value="F:nucleic acid binding"/>
    <property type="evidence" value="ECO:0007669"/>
    <property type="project" value="InterPro"/>
</dbReference>
<feature type="non-terminal residue" evidence="2">
    <location>
        <position position="1"/>
    </location>
</feature>
<name>N6TZH2_DENPD</name>
<dbReference type="STRING" id="77166.N6TZH2"/>
<gene>
    <name evidence="3" type="ORF">D910_05445</name>
    <name evidence="2" type="ORF">YQE_09630</name>
</gene>
<feature type="domain" description="Tc1-like transposase DDE" evidence="1">
    <location>
        <begin position="54"/>
        <end position="108"/>
    </location>
</feature>
<dbReference type="AlphaFoldDB" id="N6TZH2"/>
<dbReference type="Proteomes" id="UP000030742">
    <property type="component" value="Unassembled WGS sequence"/>
</dbReference>
<dbReference type="OMA" id="MHRYRDE"/>
<dbReference type="EMBL" id="KB632017">
    <property type="protein sequence ID" value="ERL88056.1"/>
    <property type="molecule type" value="Genomic_DNA"/>
</dbReference>
<dbReference type="InterPro" id="IPR036397">
    <property type="entry name" value="RNaseH_sf"/>
</dbReference>